<dbReference type="PANTHER" id="PTHR43669">
    <property type="entry name" value="5-KETO-D-GLUCONATE 5-REDUCTASE"/>
    <property type="match status" value="1"/>
</dbReference>
<name>A0A4R9AW58_9MICO</name>
<dbReference type="GO" id="GO:0016491">
    <property type="term" value="F:oxidoreductase activity"/>
    <property type="evidence" value="ECO:0007669"/>
    <property type="project" value="UniProtKB-KW"/>
</dbReference>
<dbReference type="Gene3D" id="3.40.50.720">
    <property type="entry name" value="NAD(P)-binding Rossmann-like Domain"/>
    <property type="match status" value="1"/>
</dbReference>
<dbReference type="InterPro" id="IPR036291">
    <property type="entry name" value="NAD(P)-bd_dom_sf"/>
</dbReference>
<gene>
    <name evidence="3" type="ORF">E3T50_06775</name>
</gene>
<dbReference type="AlphaFoldDB" id="A0A4R9AW58"/>
<sequence length="213" mass="21714">MTSTSNPVRIALVALQDPAQRRVVVARLTADGVRVAVLGEPVDGAVLAVDPGEAVASVQRVEAELGALSVLVCDAAPPASARFVDTDPADWFAGVQRSMFVPFALIRAAVPALRRAGDSRILLIGNGWGAAQLEDSTARAAVQGGLVALMKTLARDLGPDGIIVNEIALPARSLDQPALASALAAAISYLAGPNGAAMAGQILTLGRGGELRP</sequence>
<dbReference type="InterPro" id="IPR002347">
    <property type="entry name" value="SDR_fam"/>
</dbReference>
<keyword evidence="2" id="KW-0560">Oxidoreductase</keyword>
<accession>A0A4R9AW58</accession>
<evidence type="ECO:0000313" key="3">
    <source>
        <dbReference type="EMBL" id="TFD71275.1"/>
    </source>
</evidence>
<dbReference type="PANTHER" id="PTHR43669:SF3">
    <property type="entry name" value="ALCOHOL DEHYDROGENASE, PUTATIVE (AFU_ORTHOLOGUE AFUA_3G03445)-RELATED"/>
    <property type="match status" value="1"/>
</dbReference>
<reference evidence="3 4" key="1">
    <citation type="submission" date="2019-03" db="EMBL/GenBank/DDBJ databases">
        <title>Genomics of glacier-inhabiting Cryobacterium strains.</title>
        <authorList>
            <person name="Liu Q."/>
            <person name="Xin Y.-H."/>
        </authorList>
    </citation>
    <scope>NUCLEOTIDE SEQUENCE [LARGE SCALE GENOMIC DNA]</scope>
    <source>
        <strain evidence="3 4">Hz16</strain>
    </source>
</reference>
<dbReference type="RefSeq" id="WP_134551168.1">
    <property type="nucleotide sequence ID" value="NZ_SOHL01000013.1"/>
</dbReference>
<dbReference type="SUPFAM" id="SSF51735">
    <property type="entry name" value="NAD(P)-binding Rossmann-fold domains"/>
    <property type="match status" value="1"/>
</dbReference>
<keyword evidence="4" id="KW-1185">Reference proteome</keyword>
<evidence type="ECO:0000313" key="4">
    <source>
        <dbReference type="Proteomes" id="UP000297983"/>
    </source>
</evidence>
<dbReference type="EMBL" id="SOHL01000013">
    <property type="protein sequence ID" value="TFD71275.1"/>
    <property type="molecule type" value="Genomic_DNA"/>
</dbReference>
<protein>
    <submittedName>
        <fullName evidence="3">SDR family oxidoreductase</fullName>
    </submittedName>
</protein>
<evidence type="ECO:0000256" key="1">
    <source>
        <dbReference type="ARBA" id="ARBA00006484"/>
    </source>
</evidence>
<comment type="caution">
    <text evidence="3">The sequence shown here is derived from an EMBL/GenBank/DDBJ whole genome shotgun (WGS) entry which is preliminary data.</text>
</comment>
<evidence type="ECO:0000256" key="2">
    <source>
        <dbReference type="ARBA" id="ARBA00023002"/>
    </source>
</evidence>
<comment type="similarity">
    <text evidence="1">Belongs to the short-chain dehydrogenases/reductases (SDR) family.</text>
</comment>
<proteinExistence type="inferred from homology"/>
<dbReference type="Proteomes" id="UP000297983">
    <property type="component" value="Unassembled WGS sequence"/>
</dbReference>
<dbReference type="Pfam" id="PF13561">
    <property type="entry name" value="adh_short_C2"/>
    <property type="match status" value="1"/>
</dbReference>
<organism evidence="3 4">
    <name type="scientific">Cryobacterium gelidum</name>
    <dbReference type="NCBI Taxonomy" id="1259164"/>
    <lineage>
        <taxon>Bacteria</taxon>
        <taxon>Bacillati</taxon>
        <taxon>Actinomycetota</taxon>
        <taxon>Actinomycetes</taxon>
        <taxon>Micrococcales</taxon>
        <taxon>Microbacteriaceae</taxon>
        <taxon>Cryobacterium</taxon>
    </lineage>
</organism>